<keyword evidence="4 7" id="KW-0812">Transmembrane</keyword>
<gene>
    <name evidence="10" type="primary">LOC108074660</name>
</gene>
<proteinExistence type="inferred from homology"/>
<dbReference type="Gene3D" id="1.50.40.10">
    <property type="entry name" value="Mitochondrial carrier domain"/>
    <property type="match status" value="1"/>
</dbReference>
<protein>
    <submittedName>
        <fullName evidence="10">Mitochondrial thiamine pyrophosphate carrier-like</fullName>
    </submittedName>
</protein>
<dbReference type="PROSITE" id="PS50920">
    <property type="entry name" value="SOLCAR"/>
    <property type="match status" value="3"/>
</dbReference>
<dbReference type="Proteomes" id="UP001652661">
    <property type="component" value="Chromosome 2R"/>
</dbReference>
<evidence type="ECO:0000256" key="3">
    <source>
        <dbReference type="ARBA" id="ARBA00022448"/>
    </source>
</evidence>
<evidence type="ECO:0000256" key="6">
    <source>
        <dbReference type="ARBA" id="ARBA00023136"/>
    </source>
</evidence>
<evidence type="ECO:0000313" key="9">
    <source>
        <dbReference type="Proteomes" id="UP001652661"/>
    </source>
</evidence>
<dbReference type="InterPro" id="IPR002067">
    <property type="entry name" value="MCP"/>
</dbReference>
<reference evidence="9" key="1">
    <citation type="submission" date="2025-05" db="UniProtKB">
        <authorList>
            <consortium name="RefSeq"/>
        </authorList>
    </citation>
    <scope>NUCLEOTIDE SEQUENCE [LARGE SCALE GENOMIC DNA]</scope>
    <source>
        <strain evidence="9">14028-0561.14</strain>
    </source>
</reference>
<keyword evidence="9" id="KW-1185">Reference proteome</keyword>
<keyword evidence="5" id="KW-0677">Repeat</keyword>
<evidence type="ECO:0000256" key="7">
    <source>
        <dbReference type="PROSITE-ProRule" id="PRU00282"/>
    </source>
</evidence>
<sequence>MGGIHQKPGPNENITQINVLQILGGGLAGGVMRSCTHPLDVLKIRMQLQVSQHSRRKYRGIVHGIRTLYVEEGMRSLVRGHNTSQVMGITQGLVQFWSYEKLSTMSRKVSYFKEHKFLRHFLCGGFAGCLACMAAHPFDVVRAHVMAVDLVTDRTMIQGFRNLYTIKGWNGLTRGLPIALLETFPLMGLKFLFYKYLNAMTLSVQQNKEIEIGGYHILVNAALAGGTAKMVVYPVDVLKKRIQLHALNQDPNSTRRSPDCPTVRRCIASTLQYEGVRGFYRGLWPTILRSMLANAIYFTIYDLFCRQFIAPLLESVDS</sequence>
<evidence type="ECO:0000256" key="4">
    <source>
        <dbReference type="ARBA" id="ARBA00022692"/>
    </source>
</evidence>
<feature type="repeat" description="Solcar" evidence="7">
    <location>
        <begin position="212"/>
        <end position="307"/>
    </location>
</feature>
<comment type="subcellular location">
    <subcellularLocation>
        <location evidence="1">Membrane</location>
        <topology evidence="1">Multi-pass membrane protein</topology>
    </subcellularLocation>
</comment>
<reference evidence="10" key="2">
    <citation type="submission" date="2025-08" db="UniProtKB">
        <authorList>
            <consortium name="RefSeq"/>
        </authorList>
    </citation>
    <scope>IDENTIFICATION</scope>
    <source>
        <strain evidence="10">14028-0561.14</strain>
        <tissue evidence="10">Whole fly</tissue>
    </source>
</reference>
<keyword evidence="3 8" id="KW-0813">Transport</keyword>
<organism evidence="9 10">
    <name type="scientific">Drosophila kikkawai</name>
    <name type="common">Fruit fly</name>
    <dbReference type="NCBI Taxonomy" id="30033"/>
    <lineage>
        <taxon>Eukaryota</taxon>
        <taxon>Metazoa</taxon>
        <taxon>Ecdysozoa</taxon>
        <taxon>Arthropoda</taxon>
        <taxon>Hexapoda</taxon>
        <taxon>Insecta</taxon>
        <taxon>Pterygota</taxon>
        <taxon>Neoptera</taxon>
        <taxon>Endopterygota</taxon>
        <taxon>Diptera</taxon>
        <taxon>Brachycera</taxon>
        <taxon>Muscomorpha</taxon>
        <taxon>Ephydroidea</taxon>
        <taxon>Drosophilidae</taxon>
        <taxon>Drosophila</taxon>
        <taxon>Sophophora</taxon>
    </lineage>
</organism>
<evidence type="ECO:0000256" key="5">
    <source>
        <dbReference type="ARBA" id="ARBA00022737"/>
    </source>
</evidence>
<dbReference type="PANTHER" id="PTHR24089">
    <property type="entry name" value="SOLUTE CARRIER FAMILY 25"/>
    <property type="match status" value="1"/>
</dbReference>
<feature type="repeat" description="Solcar" evidence="7">
    <location>
        <begin position="16"/>
        <end position="105"/>
    </location>
</feature>
<dbReference type="SUPFAM" id="SSF103506">
    <property type="entry name" value="Mitochondrial carrier"/>
    <property type="match status" value="1"/>
</dbReference>
<feature type="repeat" description="Solcar" evidence="7">
    <location>
        <begin position="115"/>
        <end position="200"/>
    </location>
</feature>
<evidence type="ECO:0000256" key="1">
    <source>
        <dbReference type="ARBA" id="ARBA00004141"/>
    </source>
</evidence>
<dbReference type="InterPro" id="IPR023395">
    <property type="entry name" value="MCP_dom_sf"/>
</dbReference>
<dbReference type="InterPro" id="IPR018108">
    <property type="entry name" value="MCP_transmembrane"/>
</dbReference>
<keyword evidence="6 7" id="KW-0472">Membrane</keyword>
<dbReference type="PRINTS" id="PR00926">
    <property type="entry name" value="MITOCARRIER"/>
</dbReference>
<dbReference type="Pfam" id="PF00153">
    <property type="entry name" value="Mito_carr"/>
    <property type="match status" value="3"/>
</dbReference>
<dbReference type="GeneID" id="108074660"/>
<evidence type="ECO:0000256" key="8">
    <source>
        <dbReference type="RuleBase" id="RU000488"/>
    </source>
</evidence>
<evidence type="ECO:0000256" key="2">
    <source>
        <dbReference type="ARBA" id="ARBA00006375"/>
    </source>
</evidence>
<name>A0ABM4GDY2_DROKI</name>
<dbReference type="RefSeq" id="XP_070140928.1">
    <property type="nucleotide sequence ID" value="XM_070284827.1"/>
</dbReference>
<accession>A0ABM4GDY2</accession>
<comment type="similarity">
    <text evidence="2 8">Belongs to the mitochondrial carrier (TC 2.A.29) family.</text>
</comment>
<evidence type="ECO:0000313" key="10">
    <source>
        <dbReference type="RefSeq" id="XP_070140928.1"/>
    </source>
</evidence>